<evidence type="ECO:0000256" key="2">
    <source>
        <dbReference type="ARBA" id="ARBA00009045"/>
    </source>
</evidence>
<feature type="compositionally biased region" description="Basic and acidic residues" evidence="7">
    <location>
        <begin position="31"/>
        <end position="55"/>
    </location>
</feature>
<feature type="transmembrane region" description="Helical" evidence="8">
    <location>
        <begin position="245"/>
        <end position="264"/>
    </location>
</feature>
<gene>
    <name evidence="10" type="ORF">HMPREF9306_01344</name>
</gene>
<evidence type="ECO:0000313" key="11">
    <source>
        <dbReference type="Proteomes" id="UP000014417"/>
    </source>
</evidence>
<feature type="transmembrane region" description="Helical" evidence="8">
    <location>
        <begin position="69"/>
        <end position="88"/>
    </location>
</feature>
<dbReference type="SUPFAM" id="SSF144091">
    <property type="entry name" value="Rhomboid-like"/>
    <property type="match status" value="1"/>
</dbReference>
<dbReference type="GO" id="GO:0004252">
    <property type="term" value="F:serine-type endopeptidase activity"/>
    <property type="evidence" value="ECO:0007669"/>
    <property type="project" value="InterPro"/>
</dbReference>
<dbReference type="Proteomes" id="UP000014417">
    <property type="component" value="Unassembled WGS sequence"/>
</dbReference>
<proteinExistence type="inferred from homology"/>
<evidence type="ECO:0000256" key="8">
    <source>
        <dbReference type="SAM" id="Phobius"/>
    </source>
</evidence>
<dbReference type="OrthoDB" id="9807874at2"/>
<evidence type="ECO:0000259" key="9">
    <source>
        <dbReference type="Pfam" id="PF01694"/>
    </source>
</evidence>
<dbReference type="AlphaFoldDB" id="S2W2T3"/>
<dbReference type="Pfam" id="PF01694">
    <property type="entry name" value="Rhomboid"/>
    <property type="match status" value="1"/>
</dbReference>
<sequence length="268" mass="29150">MEVVTNHQSDSWPDFLPPSQGGSSGQSYNPHYDEEVQRSNYHNQRDRQETNERFWRQASSNVPTQSRPVVTTAIISICFVVWLLQLVVPSFTGDIALNRALSAGQPWRLLTSAFAHGGLAHIACNMLTLWVMGKNLEPLLGRAKFLALYLVSALGGSVCFLLLASPMSFAVGASGAIFGLFGTYAVIYRAMKLPMTSIWTLLGVNLVITLISPGIAWQAHLGGLICGALASALFFYEMKSGKKTAWPGIIVLVIALAALSYVTLRIGF</sequence>
<keyword evidence="11" id="KW-1185">Reference proteome</keyword>
<feature type="region of interest" description="Disordered" evidence="7">
    <location>
        <begin position="1"/>
        <end position="59"/>
    </location>
</feature>
<dbReference type="Gene3D" id="1.20.1540.10">
    <property type="entry name" value="Rhomboid-like"/>
    <property type="match status" value="1"/>
</dbReference>
<evidence type="ECO:0000256" key="5">
    <source>
        <dbReference type="ARBA" id="ARBA00022989"/>
    </source>
</evidence>
<evidence type="ECO:0000313" key="10">
    <source>
        <dbReference type="EMBL" id="EPD32645.1"/>
    </source>
</evidence>
<dbReference type="HOGENOM" id="CLU_055068_2_2_11"/>
<keyword evidence="3 8" id="KW-0812">Transmembrane</keyword>
<organism evidence="10 11">
    <name type="scientific">Propionimicrobium lymphophilum ACS-093-V-SCH5</name>
    <dbReference type="NCBI Taxonomy" id="883161"/>
    <lineage>
        <taxon>Bacteria</taxon>
        <taxon>Bacillati</taxon>
        <taxon>Actinomycetota</taxon>
        <taxon>Actinomycetes</taxon>
        <taxon>Propionibacteriales</taxon>
        <taxon>Propionibacteriaceae</taxon>
        <taxon>Propionimicrobium</taxon>
    </lineage>
</organism>
<dbReference type="GO" id="GO:0016020">
    <property type="term" value="C:membrane"/>
    <property type="evidence" value="ECO:0007669"/>
    <property type="project" value="UniProtKB-SubCell"/>
</dbReference>
<feature type="transmembrane region" description="Helical" evidence="8">
    <location>
        <begin position="221"/>
        <end position="238"/>
    </location>
</feature>
<dbReference type="EMBL" id="AGZR01000008">
    <property type="protein sequence ID" value="EPD32645.1"/>
    <property type="molecule type" value="Genomic_DNA"/>
</dbReference>
<feature type="domain" description="Peptidase S54 rhomboid" evidence="9">
    <location>
        <begin position="104"/>
        <end position="236"/>
    </location>
</feature>
<evidence type="ECO:0000256" key="6">
    <source>
        <dbReference type="ARBA" id="ARBA00023136"/>
    </source>
</evidence>
<feature type="transmembrane region" description="Helical" evidence="8">
    <location>
        <begin position="198"/>
        <end position="215"/>
    </location>
</feature>
<reference evidence="10 11" key="1">
    <citation type="submission" date="2013-04" db="EMBL/GenBank/DDBJ databases">
        <title>The Genome Sequence of Propionimicrobium lymphophilum ACS-093-V-SCH5.</title>
        <authorList>
            <consortium name="The Broad Institute Genomics Platform"/>
            <person name="Earl A."/>
            <person name="Ward D."/>
            <person name="Feldgarden M."/>
            <person name="Gevers D."/>
            <person name="Saerens B."/>
            <person name="Vaneechoutte M."/>
            <person name="Walker B."/>
            <person name="Young S."/>
            <person name="Zeng Q."/>
            <person name="Gargeya S."/>
            <person name="Fitzgerald M."/>
            <person name="Haas B."/>
            <person name="Abouelleil A."/>
            <person name="Allen A.W."/>
            <person name="Alvarado L."/>
            <person name="Arachchi H.M."/>
            <person name="Berlin A.M."/>
            <person name="Chapman S.B."/>
            <person name="Gainer-Dewar J."/>
            <person name="Goldberg J."/>
            <person name="Griggs A."/>
            <person name="Gujja S."/>
            <person name="Hansen M."/>
            <person name="Howarth C."/>
            <person name="Imamovic A."/>
            <person name="Ireland A."/>
            <person name="Larimer J."/>
            <person name="McCowan C."/>
            <person name="Murphy C."/>
            <person name="Pearson M."/>
            <person name="Poon T.W."/>
            <person name="Priest M."/>
            <person name="Roberts A."/>
            <person name="Saif S."/>
            <person name="Shea T."/>
            <person name="Sisk P."/>
            <person name="Sykes S."/>
            <person name="Wortman J."/>
            <person name="Nusbaum C."/>
            <person name="Birren B."/>
        </authorList>
    </citation>
    <scope>NUCLEOTIDE SEQUENCE [LARGE SCALE GENOMIC DNA]</scope>
    <source>
        <strain evidence="10 11">ACS-093-V-SCH5</strain>
    </source>
</reference>
<evidence type="ECO:0000256" key="1">
    <source>
        <dbReference type="ARBA" id="ARBA00004141"/>
    </source>
</evidence>
<comment type="subcellular location">
    <subcellularLocation>
        <location evidence="1">Membrane</location>
        <topology evidence="1">Multi-pass membrane protein</topology>
    </subcellularLocation>
</comment>
<dbReference type="InterPro" id="IPR022764">
    <property type="entry name" value="Peptidase_S54_rhomboid_dom"/>
</dbReference>
<dbReference type="STRING" id="883161.HMPREF9306_01344"/>
<dbReference type="InterPro" id="IPR050925">
    <property type="entry name" value="Rhomboid_protease_S54"/>
</dbReference>
<keyword evidence="5 8" id="KW-1133">Transmembrane helix</keyword>
<dbReference type="PANTHER" id="PTHR43731">
    <property type="entry name" value="RHOMBOID PROTEASE"/>
    <property type="match status" value="1"/>
</dbReference>
<dbReference type="PANTHER" id="PTHR43731:SF14">
    <property type="entry name" value="PRESENILIN-ASSOCIATED RHOMBOID-LIKE PROTEIN, MITOCHONDRIAL"/>
    <property type="match status" value="1"/>
</dbReference>
<evidence type="ECO:0000256" key="4">
    <source>
        <dbReference type="ARBA" id="ARBA00022801"/>
    </source>
</evidence>
<feature type="transmembrane region" description="Helical" evidence="8">
    <location>
        <begin position="145"/>
        <end position="163"/>
    </location>
</feature>
<protein>
    <recommendedName>
        <fullName evidence="9">Peptidase S54 rhomboid domain-containing protein</fullName>
    </recommendedName>
</protein>
<keyword evidence="4" id="KW-0378">Hydrolase</keyword>
<accession>S2W2T3</accession>
<feature type="compositionally biased region" description="Polar residues" evidence="7">
    <location>
        <begin position="1"/>
        <end position="11"/>
    </location>
</feature>
<comment type="similarity">
    <text evidence="2">Belongs to the peptidase S54 family.</text>
</comment>
<evidence type="ECO:0000256" key="7">
    <source>
        <dbReference type="SAM" id="MobiDB-lite"/>
    </source>
</evidence>
<dbReference type="InterPro" id="IPR035952">
    <property type="entry name" value="Rhomboid-like_sf"/>
</dbReference>
<feature type="transmembrane region" description="Helical" evidence="8">
    <location>
        <begin position="108"/>
        <end position="133"/>
    </location>
</feature>
<feature type="transmembrane region" description="Helical" evidence="8">
    <location>
        <begin position="169"/>
        <end position="191"/>
    </location>
</feature>
<keyword evidence="6 8" id="KW-0472">Membrane</keyword>
<evidence type="ECO:0000256" key="3">
    <source>
        <dbReference type="ARBA" id="ARBA00022692"/>
    </source>
</evidence>
<name>S2W2T3_9ACTN</name>
<comment type="caution">
    <text evidence="10">The sequence shown here is derived from an EMBL/GenBank/DDBJ whole genome shotgun (WGS) entry which is preliminary data.</text>
</comment>